<name>T1IJK1_STRMM</name>
<keyword evidence="4" id="KW-1185">Reference proteome</keyword>
<dbReference type="PhylomeDB" id="T1IJK1"/>
<dbReference type="HOGENOM" id="CLU_1163644_0_0_1"/>
<protein>
    <recommendedName>
        <fullName evidence="2">Activating transcription factor 7-interacting protein Fn3 domain-containing protein</fullName>
    </recommendedName>
</protein>
<sequence length="239" mass="26447">MPGSVRLASRISRAGWIHQDQYAGVRMLGLKRRGWYTGVGTLGYAGICRAKESFHASVEYAPVAMPIVAPLLVRNPLFTEMLFTARHSQPSLSITGSRQLAIVLHWNLNLDNNHPDMLCYVICASRGLTAPPPPRPHDWERLSSVMATNLPMELKISNLINGETDYFAVAGVDVHLREGPLSRAASNINLHLIISEDSEKENAESLTQQDQPKDEGETNKGSQLVERYVGLQVGLNYFA</sequence>
<dbReference type="EnsemblMetazoa" id="SMAR001071-RA">
    <property type="protein sequence ID" value="SMAR001071-PA"/>
    <property type="gene ID" value="SMAR001071"/>
</dbReference>
<evidence type="ECO:0000256" key="1">
    <source>
        <dbReference type="SAM" id="MobiDB-lite"/>
    </source>
</evidence>
<reference evidence="3" key="2">
    <citation type="submission" date="2015-02" db="UniProtKB">
        <authorList>
            <consortium name="EnsemblMetazoa"/>
        </authorList>
    </citation>
    <scope>IDENTIFICATION</scope>
</reference>
<evidence type="ECO:0000259" key="2">
    <source>
        <dbReference type="Pfam" id="PF16794"/>
    </source>
</evidence>
<dbReference type="Proteomes" id="UP000014500">
    <property type="component" value="Unassembled WGS sequence"/>
</dbReference>
<feature type="region of interest" description="Disordered" evidence="1">
    <location>
        <begin position="199"/>
        <end position="223"/>
    </location>
</feature>
<reference evidence="4" key="1">
    <citation type="submission" date="2011-05" db="EMBL/GenBank/DDBJ databases">
        <authorList>
            <person name="Richards S.R."/>
            <person name="Qu J."/>
            <person name="Jiang H."/>
            <person name="Jhangiani S.N."/>
            <person name="Agravi P."/>
            <person name="Goodspeed R."/>
            <person name="Gross S."/>
            <person name="Mandapat C."/>
            <person name="Jackson L."/>
            <person name="Mathew T."/>
            <person name="Pu L."/>
            <person name="Thornton R."/>
            <person name="Saada N."/>
            <person name="Wilczek-Boney K.B."/>
            <person name="Lee S."/>
            <person name="Kovar C."/>
            <person name="Wu Y."/>
            <person name="Scherer S.E."/>
            <person name="Worley K.C."/>
            <person name="Muzny D.M."/>
            <person name="Gibbs R."/>
        </authorList>
    </citation>
    <scope>NUCLEOTIDE SEQUENCE</scope>
    <source>
        <strain evidence="4">Brora</strain>
    </source>
</reference>
<accession>T1IJK1</accession>
<evidence type="ECO:0000313" key="3">
    <source>
        <dbReference type="EnsemblMetazoa" id="SMAR001071-PA"/>
    </source>
</evidence>
<evidence type="ECO:0000313" key="4">
    <source>
        <dbReference type="Proteomes" id="UP000014500"/>
    </source>
</evidence>
<dbReference type="EMBL" id="JH430312">
    <property type="status" value="NOT_ANNOTATED_CDS"/>
    <property type="molecule type" value="Genomic_DNA"/>
</dbReference>
<dbReference type="Pfam" id="PF16794">
    <property type="entry name" value="fn3_4"/>
    <property type="match status" value="1"/>
</dbReference>
<organism evidence="3 4">
    <name type="scientific">Strigamia maritima</name>
    <name type="common">European centipede</name>
    <name type="synonym">Geophilus maritimus</name>
    <dbReference type="NCBI Taxonomy" id="126957"/>
    <lineage>
        <taxon>Eukaryota</taxon>
        <taxon>Metazoa</taxon>
        <taxon>Ecdysozoa</taxon>
        <taxon>Arthropoda</taxon>
        <taxon>Myriapoda</taxon>
        <taxon>Chilopoda</taxon>
        <taxon>Pleurostigmophora</taxon>
        <taxon>Geophilomorpha</taxon>
        <taxon>Linotaeniidae</taxon>
        <taxon>Strigamia</taxon>
    </lineage>
</organism>
<proteinExistence type="predicted"/>
<feature type="domain" description="Activating transcription factor 7-interacting protein Fn3" evidence="2">
    <location>
        <begin position="89"/>
        <end position="185"/>
    </location>
</feature>
<dbReference type="AlphaFoldDB" id="T1IJK1"/>
<dbReference type="InterPro" id="IPR056565">
    <property type="entry name" value="Fn3_ATF7IP"/>
</dbReference>